<gene>
    <name evidence="1" type="ORF">PHET_03362</name>
</gene>
<evidence type="ECO:0000313" key="2">
    <source>
        <dbReference type="Proteomes" id="UP000748531"/>
    </source>
</evidence>
<organism evidence="1 2">
    <name type="scientific">Paragonimus heterotremus</name>
    <dbReference type="NCBI Taxonomy" id="100268"/>
    <lineage>
        <taxon>Eukaryota</taxon>
        <taxon>Metazoa</taxon>
        <taxon>Spiralia</taxon>
        <taxon>Lophotrochozoa</taxon>
        <taxon>Platyhelminthes</taxon>
        <taxon>Trematoda</taxon>
        <taxon>Digenea</taxon>
        <taxon>Plagiorchiida</taxon>
        <taxon>Troglotremata</taxon>
        <taxon>Troglotrematidae</taxon>
        <taxon>Paragonimus</taxon>
    </lineage>
</organism>
<name>A0A8J4TC60_9TREM</name>
<keyword evidence="2" id="KW-1185">Reference proteome</keyword>
<reference evidence="1" key="1">
    <citation type="submission" date="2019-05" db="EMBL/GenBank/DDBJ databases">
        <title>Annotation for the trematode Paragonimus heterotremus.</title>
        <authorList>
            <person name="Choi Y.-J."/>
        </authorList>
    </citation>
    <scope>NUCLEOTIDE SEQUENCE</scope>
    <source>
        <strain evidence="1">LC</strain>
    </source>
</reference>
<dbReference type="EMBL" id="LUCH01001322">
    <property type="protein sequence ID" value="KAF5403273.1"/>
    <property type="molecule type" value="Genomic_DNA"/>
</dbReference>
<sequence>MRRCFFFSNTCPGLLAIWMALGVTYFRLVSTTEALIDREIDCNTGYSVQTPWWEPDFSLGSWQRVNTGVQSRNYFNQHRTNEPTRLSLYQQFKAQNKRRVKKPTDTDQNYIELGGMTVRGWRPLRYG</sequence>
<dbReference type="Proteomes" id="UP000748531">
    <property type="component" value="Unassembled WGS sequence"/>
</dbReference>
<protein>
    <submittedName>
        <fullName evidence="1">Uncharacterized protein</fullName>
    </submittedName>
</protein>
<dbReference type="AlphaFoldDB" id="A0A8J4TC60"/>
<proteinExistence type="predicted"/>
<comment type="caution">
    <text evidence="1">The sequence shown here is derived from an EMBL/GenBank/DDBJ whole genome shotgun (WGS) entry which is preliminary data.</text>
</comment>
<evidence type="ECO:0000313" key="1">
    <source>
        <dbReference type="EMBL" id="KAF5403273.1"/>
    </source>
</evidence>
<accession>A0A8J4TC60</accession>